<protein>
    <submittedName>
        <fullName evidence="3">Uncharacterized protein</fullName>
    </submittedName>
</protein>
<dbReference type="OrthoDB" id="3561681at2759"/>
<accession>A0A1J7JH07</accession>
<feature type="transmembrane region" description="Helical" evidence="2">
    <location>
        <begin position="324"/>
        <end position="344"/>
    </location>
</feature>
<proteinExistence type="predicted"/>
<evidence type="ECO:0000256" key="1">
    <source>
        <dbReference type="SAM" id="MobiDB-lite"/>
    </source>
</evidence>
<feature type="transmembrane region" description="Helical" evidence="2">
    <location>
        <begin position="293"/>
        <end position="312"/>
    </location>
</feature>
<keyword evidence="2" id="KW-0472">Membrane</keyword>
<gene>
    <name evidence="3" type="ORF">CONLIGDRAFT_715430</name>
</gene>
<keyword evidence="2" id="KW-0812">Transmembrane</keyword>
<feature type="compositionally biased region" description="Low complexity" evidence="1">
    <location>
        <begin position="366"/>
        <end position="383"/>
    </location>
</feature>
<dbReference type="Gene3D" id="1.20.58.340">
    <property type="entry name" value="Magnesium transport protein CorA, transmembrane region"/>
    <property type="match status" value="1"/>
</dbReference>
<dbReference type="EMBL" id="KV875098">
    <property type="protein sequence ID" value="OIW29000.1"/>
    <property type="molecule type" value="Genomic_DNA"/>
</dbReference>
<organism evidence="3 4">
    <name type="scientific">Coniochaeta ligniaria NRRL 30616</name>
    <dbReference type="NCBI Taxonomy" id="1408157"/>
    <lineage>
        <taxon>Eukaryota</taxon>
        <taxon>Fungi</taxon>
        <taxon>Dikarya</taxon>
        <taxon>Ascomycota</taxon>
        <taxon>Pezizomycotina</taxon>
        <taxon>Sordariomycetes</taxon>
        <taxon>Sordariomycetidae</taxon>
        <taxon>Coniochaetales</taxon>
        <taxon>Coniochaetaceae</taxon>
        <taxon>Coniochaeta</taxon>
    </lineage>
</organism>
<sequence length="393" mass="43442">MSGVRRLILQAAEEITIEIKEDVFKTILDGIGLAPWAERLIHCWTYGYHHDVRITGTSVASHYLGTGHFTAMWTTSQNGLECVTKGVIIAQENIVMIREGVRMPIGIAQRLFRTLSLFGDDSRSPFYLPFVFSVDVLTVREDALTRNFSTIREIELVTGHGTWGIGRVFKGQRDTIKDLTARLGSALNNIADIYKHLNMVELIWKEFEALSPESHEGVQASNKSMADAISILRQQSLQARDQAQYLEVRVRSQSSVLFSLLTHEDAKVSIQMANASVELAAAARRDGSSMKTIAVLTMAFLPATFFAAFFSIPSLGWTESDKFPLFWACPLPVTLATFVLWAVVTQRKAVKGAVARLRRFARGRLGTGASSSDGSSLTTLDSSNASFEIEDAD</sequence>
<name>A0A1J7JH07_9PEZI</name>
<evidence type="ECO:0000313" key="4">
    <source>
        <dbReference type="Proteomes" id="UP000182658"/>
    </source>
</evidence>
<feature type="region of interest" description="Disordered" evidence="1">
    <location>
        <begin position="366"/>
        <end position="393"/>
    </location>
</feature>
<keyword evidence="2" id="KW-1133">Transmembrane helix</keyword>
<dbReference type="InParanoid" id="A0A1J7JH07"/>
<reference evidence="3 4" key="1">
    <citation type="submission" date="2016-10" db="EMBL/GenBank/DDBJ databases">
        <title>Draft genome sequence of Coniochaeta ligniaria NRRL30616, a lignocellulolytic fungus for bioabatement of inhibitors in plant biomass hydrolysates.</title>
        <authorList>
            <consortium name="DOE Joint Genome Institute"/>
            <person name="Jimenez D.J."/>
            <person name="Hector R.E."/>
            <person name="Riley R."/>
            <person name="Sun H."/>
            <person name="Grigoriev I.V."/>
            <person name="Van Elsas J.D."/>
            <person name="Nichols N.N."/>
        </authorList>
    </citation>
    <scope>NUCLEOTIDE SEQUENCE [LARGE SCALE GENOMIC DNA]</scope>
    <source>
        <strain evidence="3 4">NRRL 30616</strain>
    </source>
</reference>
<dbReference type="AlphaFoldDB" id="A0A1J7JH07"/>
<keyword evidence="4" id="KW-1185">Reference proteome</keyword>
<evidence type="ECO:0000256" key="2">
    <source>
        <dbReference type="SAM" id="Phobius"/>
    </source>
</evidence>
<dbReference type="Proteomes" id="UP000182658">
    <property type="component" value="Unassembled WGS sequence"/>
</dbReference>
<evidence type="ECO:0000313" key="3">
    <source>
        <dbReference type="EMBL" id="OIW29000.1"/>
    </source>
</evidence>
<dbReference type="STRING" id="1408157.A0A1J7JH07"/>